<reference evidence="8 9" key="1">
    <citation type="submission" date="2020-05" db="EMBL/GenBank/DDBJ databases">
        <title>Novel Mycoplasma species detected in Mirounga angustirostris (northern elephant seal) from the USA.</title>
        <authorList>
            <person name="Volokhov D.V."/>
        </authorList>
    </citation>
    <scope>NUCLEOTIDE SEQUENCE [LARGE SCALE GENOMIC DNA]</scope>
    <source>
        <strain evidence="8 9">Mirounga ES2806-NAS</strain>
    </source>
</reference>
<dbReference type="AlphaFoldDB" id="A0A6M4JDB0"/>
<dbReference type="InterPro" id="IPR047296">
    <property type="entry name" value="GIY-YIG_UvrC_Cho"/>
</dbReference>
<evidence type="ECO:0000256" key="5">
    <source>
        <dbReference type="ARBA" id="ARBA00023204"/>
    </source>
</evidence>
<dbReference type="GO" id="GO:0006289">
    <property type="term" value="P:nucleotide-excision repair"/>
    <property type="evidence" value="ECO:0007669"/>
    <property type="project" value="InterPro"/>
</dbReference>
<dbReference type="GO" id="GO:0009380">
    <property type="term" value="C:excinuclease repair complex"/>
    <property type="evidence" value="ECO:0007669"/>
    <property type="project" value="TreeGrafter"/>
</dbReference>
<protein>
    <submittedName>
        <fullName evidence="8">GIY-YIG nuclease family protein</fullName>
    </submittedName>
</protein>
<dbReference type="InterPro" id="IPR035901">
    <property type="entry name" value="GIY-YIG_endonuc_sf"/>
</dbReference>
<accession>A0A6M4JDB0</accession>
<dbReference type="PROSITE" id="PS50164">
    <property type="entry name" value="GIY_YIG"/>
    <property type="match status" value="1"/>
</dbReference>
<dbReference type="RefSeq" id="WP_171113268.1">
    <property type="nucleotide sequence ID" value="NZ_CP053097.1"/>
</dbReference>
<dbReference type="InterPro" id="IPR000305">
    <property type="entry name" value="GIY-YIG_endonuc"/>
</dbReference>
<dbReference type="InterPro" id="IPR036876">
    <property type="entry name" value="UVR_dom_sf"/>
</dbReference>
<dbReference type="InterPro" id="IPR010994">
    <property type="entry name" value="RuvA_2-like"/>
</dbReference>
<feature type="domain" description="UvrC family homology region profile" evidence="7">
    <location>
        <begin position="246"/>
        <end position="444"/>
    </location>
</feature>
<dbReference type="PANTHER" id="PTHR30562">
    <property type="entry name" value="UVRC/OXIDOREDUCTASE"/>
    <property type="match status" value="1"/>
</dbReference>
<dbReference type="Gene3D" id="1.10.150.20">
    <property type="entry name" value="5' to 3' exonuclease, C-terminal subdomain"/>
    <property type="match status" value="1"/>
</dbReference>
<evidence type="ECO:0000256" key="4">
    <source>
        <dbReference type="ARBA" id="ARBA00022881"/>
    </source>
</evidence>
<dbReference type="Pfam" id="PF14520">
    <property type="entry name" value="HHH_5"/>
    <property type="match status" value="1"/>
</dbReference>
<keyword evidence="1" id="KW-0963">Cytoplasm</keyword>
<keyword evidence="2" id="KW-0227">DNA damage</keyword>
<dbReference type="InterPro" id="IPR001162">
    <property type="entry name" value="UvrC_RNase_H_dom"/>
</dbReference>
<proteinExistence type="predicted"/>
<dbReference type="EMBL" id="CP053097">
    <property type="protein sequence ID" value="QJR44315.1"/>
    <property type="molecule type" value="Genomic_DNA"/>
</dbReference>
<evidence type="ECO:0000256" key="3">
    <source>
        <dbReference type="ARBA" id="ARBA00022769"/>
    </source>
</evidence>
<dbReference type="Proteomes" id="UP000502118">
    <property type="component" value="Chromosome"/>
</dbReference>
<dbReference type="Pfam" id="PF01541">
    <property type="entry name" value="GIY-YIG"/>
    <property type="match status" value="1"/>
</dbReference>
<dbReference type="GO" id="GO:0009381">
    <property type="term" value="F:excinuclease ABC activity"/>
    <property type="evidence" value="ECO:0007669"/>
    <property type="project" value="InterPro"/>
</dbReference>
<evidence type="ECO:0000313" key="8">
    <source>
        <dbReference type="EMBL" id="QJR44315.1"/>
    </source>
</evidence>
<evidence type="ECO:0000259" key="7">
    <source>
        <dbReference type="PROSITE" id="PS50165"/>
    </source>
</evidence>
<dbReference type="SUPFAM" id="SSF47781">
    <property type="entry name" value="RuvA domain 2-like"/>
    <property type="match status" value="1"/>
</dbReference>
<evidence type="ECO:0000259" key="6">
    <source>
        <dbReference type="PROSITE" id="PS50164"/>
    </source>
</evidence>
<name>A0A6M4JDB0_9MOLU</name>
<dbReference type="Pfam" id="PF08459">
    <property type="entry name" value="UvrC_RNaseH_dom"/>
    <property type="match status" value="1"/>
</dbReference>
<organism evidence="8 9">
    <name type="scientific">Mycoplasma miroungirhinis</name>
    <dbReference type="NCBI Taxonomy" id="754516"/>
    <lineage>
        <taxon>Bacteria</taxon>
        <taxon>Bacillati</taxon>
        <taxon>Mycoplasmatota</taxon>
        <taxon>Mollicutes</taxon>
        <taxon>Mycoplasmataceae</taxon>
        <taxon>Mycoplasma</taxon>
    </lineage>
</organism>
<evidence type="ECO:0000256" key="1">
    <source>
        <dbReference type="ARBA" id="ARBA00022490"/>
    </source>
</evidence>
<keyword evidence="9" id="KW-1185">Reference proteome</keyword>
<dbReference type="SMART" id="SM00465">
    <property type="entry name" value="GIYc"/>
    <property type="match status" value="1"/>
</dbReference>
<evidence type="ECO:0000256" key="2">
    <source>
        <dbReference type="ARBA" id="ARBA00022763"/>
    </source>
</evidence>
<keyword evidence="3" id="KW-0228">DNA excision</keyword>
<dbReference type="InterPro" id="IPR038476">
    <property type="entry name" value="UvrC_RNase_H_dom_sf"/>
</dbReference>
<gene>
    <name evidence="8" type="ORF">HLA92_02645</name>
</gene>
<dbReference type="Gene3D" id="3.30.420.340">
    <property type="entry name" value="UvrC, RNAse H endonuclease domain"/>
    <property type="match status" value="1"/>
</dbReference>
<dbReference type="SUPFAM" id="SSF46600">
    <property type="entry name" value="C-terminal UvrC-binding domain of UvrB"/>
    <property type="match status" value="1"/>
</dbReference>
<evidence type="ECO:0000313" key="9">
    <source>
        <dbReference type="Proteomes" id="UP000502118"/>
    </source>
</evidence>
<dbReference type="CDD" id="cd10434">
    <property type="entry name" value="GIY-YIG_UvrC_Cho"/>
    <property type="match status" value="1"/>
</dbReference>
<keyword evidence="5" id="KW-0234">DNA repair</keyword>
<dbReference type="FunFam" id="3.40.1440.10:FF:000001">
    <property type="entry name" value="UvrABC system protein C"/>
    <property type="match status" value="1"/>
</dbReference>
<dbReference type="PROSITE" id="PS50165">
    <property type="entry name" value="UVRC"/>
    <property type="match status" value="1"/>
</dbReference>
<dbReference type="Gene3D" id="3.40.1440.10">
    <property type="entry name" value="GIY-YIG endonuclease"/>
    <property type="match status" value="1"/>
</dbReference>
<keyword evidence="4" id="KW-0267">Excision nuclease</keyword>
<dbReference type="InterPro" id="IPR050066">
    <property type="entry name" value="UvrABC_protein_C"/>
</dbReference>
<dbReference type="SUPFAM" id="SSF82771">
    <property type="entry name" value="GIY-YIG endonuclease"/>
    <property type="match status" value="1"/>
</dbReference>
<feature type="domain" description="GIY-YIG" evidence="6">
    <location>
        <begin position="11"/>
        <end position="89"/>
    </location>
</feature>
<sequence length="579" mass="68179">MNIEKLNVVPNKPGVYFWLNEYDEIIYIGKAKNLQKRMKQYFLGSINSYKTTKLVQEIANFEFTIFSNEKEALIFEQLSIQKHKPKYNILLLDDNKYPYLRIKIVNHKLLIDKAFIYKKEPNAIYYGPLPLGYGITDLKKYFESKYLYKNGLKIEYFSDKYLQNAFMEIKEILHFKDKKFIHQLEEHMNDAANNFMFEQANIFKTMIELVSKMQQNQIIELQNYENFDAFCFIKKDQYIVYSCSNYRFGTLLNTFTAAMSEILNFEETINAFFNAYYLKKPVPETILLFKDLEPLNLDIKNKTKIKFPEKGILLKVLNNLKNNALSKLDIEINKLNILEAKSLLNIEKLQKLLHIKSLKDIVIIDNSHLQNTNPISGIIRIIDGKIYKNEKRYFNLEVNHSRKADIEYMKQGIEKFINLNQNKIPNLIIVDGAKAQITEIRKVLKKYNWNCNIIGLVKNSKHKTDHILTEQNKKIFIKDVDLYNFLANIQIEVDKYAKSKFAKKSNNSSFQGSLIQIKGIGEKLEQKLLNHFGSYNKIYNATLEELKEIVSQNVAFKIKNFLNKDIINDKNHNINENRD</sequence>
<dbReference type="PANTHER" id="PTHR30562:SF1">
    <property type="entry name" value="UVRABC SYSTEM PROTEIN C"/>
    <property type="match status" value="1"/>
</dbReference>
<dbReference type="KEGG" id="mmio:HLA92_02645"/>